<proteinExistence type="predicted"/>
<protein>
    <submittedName>
        <fullName evidence="1">Uncharacterized protein</fullName>
    </submittedName>
</protein>
<accession>A0A0C1C5M4</accession>
<gene>
    <name evidence="1" type="ORF">DB43_AF00010</name>
</gene>
<dbReference type="AlphaFoldDB" id="A0A0C1C5M4"/>
<comment type="caution">
    <text evidence="1">The sequence shown here is derived from an EMBL/GenBank/DDBJ whole genome shotgun (WGS) entry which is preliminary data.</text>
</comment>
<name>A0A0C1C5M4_9BACT</name>
<evidence type="ECO:0000313" key="1">
    <source>
        <dbReference type="EMBL" id="KIA76495.1"/>
    </source>
</evidence>
<organism evidence="1 2">
    <name type="scientific">Parachlamydia acanthamoebae</name>
    <dbReference type="NCBI Taxonomy" id="83552"/>
    <lineage>
        <taxon>Bacteria</taxon>
        <taxon>Pseudomonadati</taxon>
        <taxon>Chlamydiota</taxon>
        <taxon>Chlamydiia</taxon>
        <taxon>Parachlamydiales</taxon>
        <taxon>Parachlamydiaceae</taxon>
        <taxon>Parachlamydia</taxon>
    </lineage>
</organism>
<dbReference type="EMBL" id="JSAM01000116">
    <property type="protein sequence ID" value="KIA76495.1"/>
    <property type="molecule type" value="Genomic_DNA"/>
</dbReference>
<dbReference type="Proteomes" id="UP000031307">
    <property type="component" value="Unassembled WGS sequence"/>
</dbReference>
<evidence type="ECO:0000313" key="2">
    <source>
        <dbReference type="Proteomes" id="UP000031307"/>
    </source>
</evidence>
<reference evidence="1 2" key="1">
    <citation type="journal article" date="2014" name="Mol. Biol. Evol.">
        <title>Massive expansion of Ubiquitination-related gene families within the Chlamydiae.</title>
        <authorList>
            <person name="Domman D."/>
            <person name="Collingro A."/>
            <person name="Lagkouvardos I."/>
            <person name="Gehre L."/>
            <person name="Weinmaier T."/>
            <person name="Rattei T."/>
            <person name="Subtil A."/>
            <person name="Horn M."/>
        </authorList>
    </citation>
    <scope>NUCLEOTIDE SEQUENCE [LARGE SCALE GENOMIC DNA]</scope>
    <source>
        <strain evidence="1 2">OEW1</strain>
    </source>
</reference>
<feature type="non-terminal residue" evidence="1">
    <location>
        <position position="1"/>
    </location>
</feature>
<sequence length="50" mass="6068">NIQTQINRYDPEKLRENAVSRFSRQVVTQKLIQFYRLTCSKGDHEYSRHL</sequence>